<dbReference type="CDD" id="cd01392">
    <property type="entry name" value="HTH_LacI"/>
    <property type="match status" value="1"/>
</dbReference>
<accession>A0ABW4JL38</accession>
<name>A0ABW4JL38_9BACL</name>
<dbReference type="PANTHER" id="PTHR30146">
    <property type="entry name" value="LACI-RELATED TRANSCRIPTIONAL REPRESSOR"/>
    <property type="match status" value="1"/>
</dbReference>
<dbReference type="RefSeq" id="WP_377944147.1">
    <property type="nucleotide sequence ID" value="NZ_JBHUCX010000044.1"/>
</dbReference>
<dbReference type="PANTHER" id="PTHR30146:SF109">
    <property type="entry name" value="HTH-TYPE TRANSCRIPTIONAL REGULATOR GALS"/>
    <property type="match status" value="1"/>
</dbReference>
<reference evidence="6" key="1">
    <citation type="journal article" date="2019" name="Int. J. Syst. Evol. Microbiol.">
        <title>The Global Catalogue of Microorganisms (GCM) 10K type strain sequencing project: providing services to taxonomists for standard genome sequencing and annotation.</title>
        <authorList>
            <consortium name="The Broad Institute Genomics Platform"/>
            <consortium name="The Broad Institute Genome Sequencing Center for Infectious Disease"/>
            <person name="Wu L."/>
            <person name="Ma J."/>
        </authorList>
    </citation>
    <scope>NUCLEOTIDE SEQUENCE [LARGE SCALE GENOMIC DNA]</scope>
    <source>
        <strain evidence="6">CGMCC 1.12286</strain>
    </source>
</reference>
<proteinExistence type="predicted"/>
<keyword evidence="6" id="KW-1185">Reference proteome</keyword>
<dbReference type="Gene3D" id="3.40.50.2300">
    <property type="match status" value="2"/>
</dbReference>
<dbReference type="Proteomes" id="UP001597079">
    <property type="component" value="Unassembled WGS sequence"/>
</dbReference>
<sequence>MEKQSRVTKKLIAEQLGLSISTVDRALNQRGNVKPETYRKVLEAAQELDYLVNKSASFLSRKQAFSIAVVLLEYPTHFWDQVEKGAEDAHRELRDYGLHIEMIRINDDAAKNVETIRDIVQSGNFDAIALPAADDAYVDVIDQSIDGGFPVCTLNIDAPTSKRLFYVGCNYHNAGKLAGELLCKLIGRSGKVALVTDSWTSFQSQQKITGFREALIDYPAVKMVGPLKMERENLTDSLLAIEGELKSVDGIYVSNAELDRIAQLDLNDSTVLIGHDMNRAIYRNLNQGVITAVICQDPVGQGYLAVKKMFNYLALNEEIDVQENITKLEIVIKENAKFYF</sequence>
<keyword evidence="2 5" id="KW-0238">DNA-binding</keyword>
<dbReference type="SUPFAM" id="SSF53822">
    <property type="entry name" value="Periplasmic binding protein-like I"/>
    <property type="match status" value="1"/>
</dbReference>
<evidence type="ECO:0000259" key="4">
    <source>
        <dbReference type="PROSITE" id="PS50932"/>
    </source>
</evidence>
<dbReference type="Gene3D" id="1.10.260.40">
    <property type="entry name" value="lambda repressor-like DNA-binding domains"/>
    <property type="match status" value="1"/>
</dbReference>
<dbReference type="GO" id="GO:0003677">
    <property type="term" value="F:DNA binding"/>
    <property type="evidence" value="ECO:0007669"/>
    <property type="project" value="UniProtKB-KW"/>
</dbReference>
<dbReference type="PROSITE" id="PS50932">
    <property type="entry name" value="HTH_LACI_2"/>
    <property type="match status" value="1"/>
</dbReference>
<evidence type="ECO:0000256" key="2">
    <source>
        <dbReference type="ARBA" id="ARBA00023125"/>
    </source>
</evidence>
<comment type="caution">
    <text evidence="5">The sequence shown here is derived from an EMBL/GenBank/DDBJ whole genome shotgun (WGS) entry which is preliminary data.</text>
</comment>
<evidence type="ECO:0000256" key="1">
    <source>
        <dbReference type="ARBA" id="ARBA00023015"/>
    </source>
</evidence>
<dbReference type="SMART" id="SM00354">
    <property type="entry name" value="HTH_LACI"/>
    <property type="match status" value="1"/>
</dbReference>
<dbReference type="InterPro" id="IPR010982">
    <property type="entry name" value="Lambda_DNA-bd_dom_sf"/>
</dbReference>
<dbReference type="CDD" id="cd06307">
    <property type="entry name" value="PBP1_sugar_binding"/>
    <property type="match status" value="1"/>
</dbReference>
<dbReference type="SUPFAM" id="SSF47413">
    <property type="entry name" value="lambda repressor-like DNA-binding domains"/>
    <property type="match status" value="1"/>
</dbReference>
<dbReference type="Pfam" id="PF13407">
    <property type="entry name" value="Peripla_BP_4"/>
    <property type="match status" value="1"/>
</dbReference>
<dbReference type="InterPro" id="IPR000843">
    <property type="entry name" value="HTH_LacI"/>
</dbReference>
<evidence type="ECO:0000313" key="6">
    <source>
        <dbReference type="Proteomes" id="UP001597079"/>
    </source>
</evidence>
<keyword evidence="3" id="KW-0804">Transcription</keyword>
<dbReference type="InterPro" id="IPR025997">
    <property type="entry name" value="SBP_2_dom"/>
</dbReference>
<keyword evidence="1" id="KW-0805">Transcription regulation</keyword>
<organism evidence="5 6">
    <name type="scientific">Alicyclobacillus fodiniaquatilis</name>
    <dbReference type="NCBI Taxonomy" id="1661150"/>
    <lineage>
        <taxon>Bacteria</taxon>
        <taxon>Bacillati</taxon>
        <taxon>Bacillota</taxon>
        <taxon>Bacilli</taxon>
        <taxon>Bacillales</taxon>
        <taxon>Alicyclobacillaceae</taxon>
        <taxon>Alicyclobacillus</taxon>
    </lineage>
</organism>
<evidence type="ECO:0000313" key="5">
    <source>
        <dbReference type="EMBL" id="MFD1676263.1"/>
    </source>
</evidence>
<dbReference type="EMBL" id="JBHUCX010000044">
    <property type="protein sequence ID" value="MFD1676263.1"/>
    <property type="molecule type" value="Genomic_DNA"/>
</dbReference>
<dbReference type="Pfam" id="PF00356">
    <property type="entry name" value="LacI"/>
    <property type="match status" value="1"/>
</dbReference>
<gene>
    <name evidence="5" type="ORF">ACFSB2_16280</name>
</gene>
<evidence type="ECO:0000256" key="3">
    <source>
        <dbReference type="ARBA" id="ARBA00023163"/>
    </source>
</evidence>
<dbReference type="InterPro" id="IPR028082">
    <property type="entry name" value="Peripla_BP_I"/>
</dbReference>
<feature type="domain" description="HTH lacI-type" evidence="4">
    <location>
        <begin position="12"/>
        <end position="61"/>
    </location>
</feature>
<protein>
    <submittedName>
        <fullName evidence="5">LacI family DNA-binding transcriptional regulator</fullName>
    </submittedName>
</protein>